<dbReference type="Gene3D" id="3.50.50.60">
    <property type="entry name" value="FAD/NAD(P)-binding domain"/>
    <property type="match status" value="2"/>
</dbReference>
<organism evidence="6">
    <name type="scientific">marine metagenome</name>
    <dbReference type="NCBI Taxonomy" id="408172"/>
    <lineage>
        <taxon>unclassified sequences</taxon>
        <taxon>metagenomes</taxon>
        <taxon>ecological metagenomes</taxon>
    </lineage>
</organism>
<dbReference type="SUPFAM" id="SSF51905">
    <property type="entry name" value="FAD/NAD(P)-binding domain"/>
    <property type="match status" value="1"/>
</dbReference>
<dbReference type="Pfam" id="PF01593">
    <property type="entry name" value="Amino_oxidase"/>
    <property type="match status" value="1"/>
</dbReference>
<sequence>VKSYDAIIVGGGHNALVTAFYLARAGVRTLVLERRNGVGGAAVTEDLYPGFKCPALAHAVGPLHPKVVDDLALHHHGVRFTEPEVRLFAPLPDHHTLLLHADPVRAADSISAFSQRDSKQYLAFSECLDEIGSVLRDFLWRTPPSTEHPKVSDIWQLLRSGRRFRGLGKQNMFRLLRWSAMPVADIVADWFETEALQAIVAARGIYGMNLGPKSAGSGMAFLLQQALGGHVLPTATTTRGGLGSLSEGLAKAAQTVGVEIRTGTEVTHIDVQQGVVAGVVLSDGTVITARTVVSGADPKRTFLKLISAAALEPAFVATIKGYRAAGTMAKINLALDTLPEFTALASATSTERTNALGGRIHIGPSVEYLERAFDASKYGDYSEAPYLDVTIPTVNDSTLAPDGQHVMSICAQFAPYHLRNENWHIARDGLGDRVIRVLTAYAPGLEDRILHRQILTPVDLETIYGLTGGHIFHGEHTLDQLFTMRPALGWAQYRTPVAGLYLCGAGTHPGGGVTGACGLNASREILKDLRKN</sequence>
<dbReference type="InterPro" id="IPR036188">
    <property type="entry name" value="FAD/NAD-bd_sf"/>
</dbReference>
<feature type="domain" description="Amine oxidase" evidence="5">
    <location>
        <begin position="16"/>
        <end position="525"/>
    </location>
</feature>
<dbReference type="PANTHER" id="PTHR10668:SF103">
    <property type="entry name" value="PYRIDINE NUCLEOTIDE-DISULFIDE OXIDOREDUCTASE DOMAIN-CONTAINING PROTEIN 2"/>
    <property type="match status" value="1"/>
</dbReference>
<accession>A0A381S166</accession>
<feature type="non-terminal residue" evidence="6">
    <location>
        <position position="1"/>
    </location>
</feature>
<evidence type="ECO:0000256" key="3">
    <source>
        <dbReference type="ARBA" id="ARBA00038825"/>
    </source>
</evidence>
<name>A0A381S166_9ZZZZ</name>
<evidence type="ECO:0000256" key="2">
    <source>
        <dbReference type="ARBA" id="ARBA00037217"/>
    </source>
</evidence>
<dbReference type="GO" id="GO:0005759">
    <property type="term" value="C:mitochondrial matrix"/>
    <property type="evidence" value="ECO:0007669"/>
    <property type="project" value="UniProtKB-SubCell"/>
</dbReference>
<evidence type="ECO:0000259" key="5">
    <source>
        <dbReference type="Pfam" id="PF01593"/>
    </source>
</evidence>
<reference evidence="6" key="1">
    <citation type="submission" date="2018-05" db="EMBL/GenBank/DDBJ databases">
        <authorList>
            <person name="Lanie J.A."/>
            <person name="Ng W.-L."/>
            <person name="Kazmierczak K.M."/>
            <person name="Andrzejewski T.M."/>
            <person name="Davidsen T.M."/>
            <person name="Wayne K.J."/>
            <person name="Tettelin H."/>
            <person name="Glass J.I."/>
            <person name="Rusch D."/>
            <person name="Podicherti R."/>
            <person name="Tsui H.-C.T."/>
            <person name="Winkler M.E."/>
        </authorList>
    </citation>
    <scope>NUCLEOTIDE SEQUENCE</scope>
</reference>
<comment type="subcellular location">
    <subcellularLocation>
        <location evidence="1">Mitochondrion matrix</location>
    </subcellularLocation>
</comment>
<comment type="subunit">
    <text evidence="3">Interacts with COX5B; this interaction may contribute to localize PYROXD2 to the inner face of the inner mitochondrial membrane.</text>
</comment>
<dbReference type="PANTHER" id="PTHR10668">
    <property type="entry name" value="PHYTOENE DEHYDROGENASE"/>
    <property type="match status" value="1"/>
</dbReference>
<proteinExistence type="predicted"/>
<evidence type="ECO:0000313" key="6">
    <source>
        <dbReference type="EMBL" id="SUZ97855.1"/>
    </source>
</evidence>
<dbReference type="InterPro" id="IPR002937">
    <property type="entry name" value="Amino_oxidase"/>
</dbReference>
<dbReference type="GO" id="GO:0016491">
    <property type="term" value="F:oxidoreductase activity"/>
    <property type="evidence" value="ECO:0007669"/>
    <property type="project" value="InterPro"/>
</dbReference>
<protein>
    <recommendedName>
        <fullName evidence="4">Pyridine nucleotide-disulfide oxidoreductase domain-containing protein 2</fullName>
    </recommendedName>
</protein>
<dbReference type="AlphaFoldDB" id="A0A381S166"/>
<dbReference type="EMBL" id="UINC01002547">
    <property type="protein sequence ID" value="SUZ97855.1"/>
    <property type="molecule type" value="Genomic_DNA"/>
</dbReference>
<evidence type="ECO:0000256" key="4">
    <source>
        <dbReference type="ARBA" id="ARBA00040298"/>
    </source>
</evidence>
<evidence type="ECO:0000256" key="1">
    <source>
        <dbReference type="ARBA" id="ARBA00004305"/>
    </source>
</evidence>
<gene>
    <name evidence="6" type="ORF">METZ01_LOCUS50709</name>
</gene>
<comment type="function">
    <text evidence="2">Probable oxidoreductase that may play a role as regulator of mitochondrial function.</text>
</comment>